<comment type="caution">
    <text evidence="2">The sequence shown here is derived from an EMBL/GenBank/DDBJ whole genome shotgun (WGS) entry which is preliminary data.</text>
</comment>
<accession>A0A5C6APK4</accession>
<name>A0A5C6APK4_9BACT</name>
<dbReference type="EMBL" id="SJPN01000005">
    <property type="protein sequence ID" value="TWU01046.1"/>
    <property type="molecule type" value="Genomic_DNA"/>
</dbReference>
<reference evidence="2 3" key="1">
    <citation type="submission" date="2019-02" db="EMBL/GenBank/DDBJ databases">
        <title>Deep-cultivation of Planctomycetes and their phenomic and genomic characterization uncovers novel biology.</title>
        <authorList>
            <person name="Wiegand S."/>
            <person name="Jogler M."/>
            <person name="Boedeker C."/>
            <person name="Pinto D."/>
            <person name="Vollmers J."/>
            <person name="Rivas-Marin E."/>
            <person name="Kohn T."/>
            <person name="Peeters S.H."/>
            <person name="Heuer A."/>
            <person name="Rast P."/>
            <person name="Oberbeckmann S."/>
            <person name="Bunk B."/>
            <person name="Jeske O."/>
            <person name="Meyerdierks A."/>
            <person name="Storesund J.E."/>
            <person name="Kallscheuer N."/>
            <person name="Luecker S."/>
            <person name="Lage O.M."/>
            <person name="Pohl T."/>
            <person name="Merkel B.J."/>
            <person name="Hornburger P."/>
            <person name="Mueller R.-W."/>
            <person name="Bruemmer F."/>
            <person name="Labrenz M."/>
            <person name="Spormann A.M."/>
            <person name="Op Den Camp H."/>
            <person name="Overmann J."/>
            <person name="Amann R."/>
            <person name="Jetten M.S.M."/>
            <person name="Mascher T."/>
            <person name="Medema M.H."/>
            <person name="Devos D.P."/>
            <person name="Kaster A.-K."/>
            <person name="Ovreas L."/>
            <person name="Rohde M."/>
            <person name="Galperin M.Y."/>
            <person name="Jogler C."/>
        </authorList>
    </citation>
    <scope>NUCLEOTIDE SEQUENCE [LARGE SCALE GENOMIC DNA]</scope>
    <source>
        <strain evidence="2 3">Pla52n</strain>
    </source>
</reference>
<keyword evidence="3" id="KW-1185">Reference proteome</keyword>
<keyword evidence="1" id="KW-1133">Transmembrane helix</keyword>
<dbReference type="AlphaFoldDB" id="A0A5C6APK4"/>
<dbReference type="Proteomes" id="UP000320176">
    <property type="component" value="Unassembled WGS sequence"/>
</dbReference>
<proteinExistence type="predicted"/>
<organism evidence="2 3">
    <name type="scientific">Stieleria varia</name>
    <dbReference type="NCBI Taxonomy" id="2528005"/>
    <lineage>
        <taxon>Bacteria</taxon>
        <taxon>Pseudomonadati</taxon>
        <taxon>Planctomycetota</taxon>
        <taxon>Planctomycetia</taxon>
        <taxon>Pirellulales</taxon>
        <taxon>Pirellulaceae</taxon>
        <taxon>Stieleria</taxon>
    </lineage>
</organism>
<dbReference type="RefSeq" id="WP_146521550.1">
    <property type="nucleotide sequence ID" value="NZ_CP151726.1"/>
</dbReference>
<evidence type="ECO:0000256" key="1">
    <source>
        <dbReference type="SAM" id="Phobius"/>
    </source>
</evidence>
<evidence type="ECO:0000313" key="3">
    <source>
        <dbReference type="Proteomes" id="UP000320176"/>
    </source>
</evidence>
<feature type="transmembrane region" description="Helical" evidence="1">
    <location>
        <begin position="22"/>
        <end position="44"/>
    </location>
</feature>
<evidence type="ECO:0000313" key="2">
    <source>
        <dbReference type="EMBL" id="TWU01046.1"/>
    </source>
</evidence>
<keyword evidence="1" id="KW-0472">Membrane</keyword>
<protein>
    <submittedName>
        <fullName evidence="2">Uncharacterized protein</fullName>
    </submittedName>
</protein>
<gene>
    <name evidence="2" type="ORF">Pla52n_44170</name>
</gene>
<sequence length="111" mass="11780">MTDDATEQTYAEIETKRFHKELPGTIGCVTTYAIIAMIACSAFLPMPFGQVVATCLVLLYIGSVLMFGQGSILEMGVMAVILLTLACLSGKLIGDVKQPSYSTPAKIENGG</sequence>
<feature type="transmembrane region" description="Helical" evidence="1">
    <location>
        <begin position="50"/>
        <end position="68"/>
    </location>
</feature>
<keyword evidence="1" id="KW-0812">Transmembrane</keyword>